<evidence type="ECO:0000313" key="2">
    <source>
        <dbReference type="Proteomes" id="UP000701801"/>
    </source>
</evidence>
<dbReference type="EMBL" id="CAJVRM010000050">
    <property type="protein sequence ID" value="CAG8972647.1"/>
    <property type="molecule type" value="Genomic_DNA"/>
</dbReference>
<gene>
    <name evidence="1" type="ORF">HYALB_00011386</name>
</gene>
<comment type="caution">
    <text evidence="1">The sequence shown here is derived from an EMBL/GenBank/DDBJ whole genome shotgun (WGS) entry which is preliminary data.</text>
</comment>
<keyword evidence="2" id="KW-1185">Reference proteome</keyword>
<sequence>MLTETQLLSALCTRLQQEAYTLNFDYFTFHIRCMRFLKALYEEFRVEIIEEDGELIERRGELNMVVHRIFTWLMDQEKAENVKERLRGVLEMFVEREGRAEIDSLKEYMDGLNLAN</sequence>
<evidence type="ECO:0000313" key="1">
    <source>
        <dbReference type="EMBL" id="CAG8972647.1"/>
    </source>
</evidence>
<dbReference type="Proteomes" id="UP000701801">
    <property type="component" value="Unassembled WGS sequence"/>
</dbReference>
<dbReference type="AlphaFoldDB" id="A0A9N9Q2R6"/>
<organism evidence="1 2">
    <name type="scientific">Hymenoscyphus albidus</name>
    <dbReference type="NCBI Taxonomy" id="595503"/>
    <lineage>
        <taxon>Eukaryota</taxon>
        <taxon>Fungi</taxon>
        <taxon>Dikarya</taxon>
        <taxon>Ascomycota</taxon>
        <taxon>Pezizomycotina</taxon>
        <taxon>Leotiomycetes</taxon>
        <taxon>Helotiales</taxon>
        <taxon>Helotiaceae</taxon>
        <taxon>Hymenoscyphus</taxon>
    </lineage>
</organism>
<protein>
    <submittedName>
        <fullName evidence="1">Uncharacterized protein</fullName>
    </submittedName>
</protein>
<accession>A0A9N9Q2R6</accession>
<name>A0A9N9Q2R6_9HELO</name>
<dbReference type="OrthoDB" id="5238236at2759"/>
<reference evidence="1" key="1">
    <citation type="submission" date="2021-07" db="EMBL/GenBank/DDBJ databases">
        <authorList>
            <person name="Durling M."/>
        </authorList>
    </citation>
    <scope>NUCLEOTIDE SEQUENCE</scope>
</reference>
<proteinExistence type="predicted"/>